<proteinExistence type="predicted"/>
<name>A0A914RXT3_PAREQ</name>
<evidence type="ECO:0000313" key="1">
    <source>
        <dbReference type="Proteomes" id="UP000887564"/>
    </source>
</evidence>
<reference evidence="2" key="1">
    <citation type="submission" date="2022-11" db="UniProtKB">
        <authorList>
            <consortium name="WormBaseParasite"/>
        </authorList>
    </citation>
    <scope>IDENTIFICATION</scope>
</reference>
<dbReference type="WBParaSite" id="PEQ_0000683501-mRNA-1">
    <property type="protein sequence ID" value="PEQ_0000683501-mRNA-1"/>
    <property type="gene ID" value="PEQ_0000683501"/>
</dbReference>
<evidence type="ECO:0000313" key="2">
    <source>
        <dbReference type="WBParaSite" id="PEQ_0000683501-mRNA-1"/>
    </source>
</evidence>
<sequence>MELQLIHEPVTKYVTSSSGVSAAVEKNVPDIHQVGGVTAVVLN</sequence>
<protein>
    <submittedName>
        <fullName evidence="2">Uncharacterized protein</fullName>
    </submittedName>
</protein>
<dbReference type="Proteomes" id="UP000887564">
    <property type="component" value="Unplaced"/>
</dbReference>
<accession>A0A914RXT3</accession>
<organism evidence="1 2">
    <name type="scientific">Parascaris equorum</name>
    <name type="common">Equine roundworm</name>
    <dbReference type="NCBI Taxonomy" id="6256"/>
    <lineage>
        <taxon>Eukaryota</taxon>
        <taxon>Metazoa</taxon>
        <taxon>Ecdysozoa</taxon>
        <taxon>Nematoda</taxon>
        <taxon>Chromadorea</taxon>
        <taxon>Rhabditida</taxon>
        <taxon>Spirurina</taxon>
        <taxon>Ascaridomorpha</taxon>
        <taxon>Ascaridoidea</taxon>
        <taxon>Ascarididae</taxon>
        <taxon>Parascaris</taxon>
    </lineage>
</organism>
<keyword evidence="1" id="KW-1185">Reference proteome</keyword>
<dbReference type="AlphaFoldDB" id="A0A914RXT3"/>